<feature type="domain" description="Core-binding (CB)" evidence="1">
    <location>
        <begin position="1"/>
        <end position="77"/>
    </location>
</feature>
<protein>
    <recommendedName>
        <fullName evidence="1">Core-binding (CB) domain-containing protein</fullName>
    </recommendedName>
</protein>
<comment type="caution">
    <text evidence="2">The sequence shown here is derived from an EMBL/GenBank/DDBJ whole genome shotgun (WGS) entry which is preliminary data.</text>
</comment>
<name>X1S4I7_9ZZZZ</name>
<proteinExistence type="predicted"/>
<dbReference type="GO" id="GO:0003677">
    <property type="term" value="F:DNA binding"/>
    <property type="evidence" value="ECO:0007669"/>
    <property type="project" value="InterPro"/>
</dbReference>
<organism evidence="2">
    <name type="scientific">marine sediment metagenome</name>
    <dbReference type="NCBI Taxonomy" id="412755"/>
    <lineage>
        <taxon>unclassified sequences</taxon>
        <taxon>metagenomes</taxon>
        <taxon>ecological metagenomes</taxon>
    </lineage>
</organism>
<dbReference type="InterPro" id="IPR044068">
    <property type="entry name" value="CB"/>
</dbReference>
<reference evidence="2" key="1">
    <citation type="journal article" date="2014" name="Front. Microbiol.">
        <title>High frequency of phylogenetically diverse reductive dehalogenase-homologous genes in deep subseafloor sedimentary metagenomes.</title>
        <authorList>
            <person name="Kawai M."/>
            <person name="Futagami T."/>
            <person name="Toyoda A."/>
            <person name="Takaki Y."/>
            <person name="Nishi S."/>
            <person name="Hori S."/>
            <person name="Arai W."/>
            <person name="Tsubouchi T."/>
            <person name="Morono Y."/>
            <person name="Uchiyama I."/>
            <person name="Ito T."/>
            <person name="Fujiyama A."/>
            <person name="Inagaki F."/>
            <person name="Takami H."/>
        </authorList>
    </citation>
    <scope>NUCLEOTIDE SEQUENCE</scope>
    <source>
        <strain evidence="2">Expedition CK06-06</strain>
    </source>
</reference>
<dbReference type="InterPro" id="IPR011010">
    <property type="entry name" value="DNA_brk_join_enz"/>
</dbReference>
<sequence>MKTQELLTGFLKDCEERGLTPNTRRTYWGFLRHFVDEHPELPTDTDTINQFLKKRKETPGRRGPVHKHLQGFYSYLVRAGILEKSPVPAKGPMGRPRKFKPIAAGNPLPGLAGEKVVQGGRSVSTSMSISTEQAVNWFTTSRRNIGLKEGTFEVYRDVFTRFIQMFPELPLQPEPIEAFLDTIKKSYETKHKFFRTLRALYH</sequence>
<evidence type="ECO:0000259" key="1">
    <source>
        <dbReference type="PROSITE" id="PS51900"/>
    </source>
</evidence>
<feature type="non-terminal residue" evidence="2">
    <location>
        <position position="202"/>
    </location>
</feature>
<evidence type="ECO:0000313" key="2">
    <source>
        <dbReference type="EMBL" id="GAI62714.1"/>
    </source>
</evidence>
<dbReference type="AlphaFoldDB" id="X1S4I7"/>
<dbReference type="PROSITE" id="PS51900">
    <property type="entry name" value="CB"/>
    <property type="match status" value="1"/>
</dbReference>
<dbReference type="SUPFAM" id="SSF56349">
    <property type="entry name" value="DNA breaking-rejoining enzymes"/>
    <property type="match status" value="1"/>
</dbReference>
<accession>X1S4I7</accession>
<gene>
    <name evidence="2" type="ORF">S12H4_08018</name>
</gene>
<dbReference type="EMBL" id="BARW01003041">
    <property type="protein sequence ID" value="GAI62714.1"/>
    <property type="molecule type" value="Genomic_DNA"/>
</dbReference>